<evidence type="ECO:0000313" key="1">
    <source>
        <dbReference type="EMBL" id="KAK7318148.1"/>
    </source>
</evidence>
<dbReference type="AlphaFoldDB" id="A0AAN9KL28"/>
<reference evidence="1 2" key="1">
    <citation type="submission" date="2024-01" db="EMBL/GenBank/DDBJ databases">
        <title>The genomes of 5 underutilized Papilionoideae crops provide insights into root nodulation and disease resistance.</title>
        <authorList>
            <person name="Yuan L."/>
        </authorList>
    </citation>
    <scope>NUCLEOTIDE SEQUENCE [LARGE SCALE GENOMIC DNA]</scope>
    <source>
        <strain evidence="1">LY-2023</strain>
        <tissue evidence="1">Leaf</tissue>
    </source>
</reference>
<comment type="caution">
    <text evidence="1">The sequence shown here is derived from an EMBL/GenBank/DDBJ whole genome shotgun (WGS) entry which is preliminary data.</text>
</comment>
<organism evidence="1 2">
    <name type="scientific">Clitoria ternatea</name>
    <name type="common">Butterfly pea</name>
    <dbReference type="NCBI Taxonomy" id="43366"/>
    <lineage>
        <taxon>Eukaryota</taxon>
        <taxon>Viridiplantae</taxon>
        <taxon>Streptophyta</taxon>
        <taxon>Embryophyta</taxon>
        <taxon>Tracheophyta</taxon>
        <taxon>Spermatophyta</taxon>
        <taxon>Magnoliopsida</taxon>
        <taxon>eudicotyledons</taxon>
        <taxon>Gunneridae</taxon>
        <taxon>Pentapetalae</taxon>
        <taxon>rosids</taxon>
        <taxon>fabids</taxon>
        <taxon>Fabales</taxon>
        <taxon>Fabaceae</taxon>
        <taxon>Papilionoideae</taxon>
        <taxon>50 kb inversion clade</taxon>
        <taxon>NPAAA clade</taxon>
        <taxon>indigoferoid/millettioid clade</taxon>
        <taxon>Phaseoleae</taxon>
        <taxon>Clitoria</taxon>
    </lineage>
</organism>
<dbReference type="Proteomes" id="UP001359559">
    <property type="component" value="Unassembled WGS sequence"/>
</dbReference>
<sequence length="68" mass="7578">MTSRNLLQRKGETRDELGSIWEVIEDSFDGVVKDSITADVVVDSFEGVAGNLVEDSLLVFQMPSWMTL</sequence>
<keyword evidence="2" id="KW-1185">Reference proteome</keyword>
<dbReference type="EMBL" id="JAYKXN010000001">
    <property type="protein sequence ID" value="KAK7318148.1"/>
    <property type="molecule type" value="Genomic_DNA"/>
</dbReference>
<accession>A0AAN9KL28</accession>
<name>A0AAN9KL28_CLITE</name>
<evidence type="ECO:0000313" key="2">
    <source>
        <dbReference type="Proteomes" id="UP001359559"/>
    </source>
</evidence>
<proteinExistence type="predicted"/>
<protein>
    <submittedName>
        <fullName evidence="1">Uncharacterized protein</fullName>
    </submittedName>
</protein>
<gene>
    <name evidence="1" type="ORF">RJT34_02846</name>
</gene>